<dbReference type="Pfam" id="PF03467">
    <property type="entry name" value="Smg4_UPF3"/>
    <property type="match status" value="1"/>
</dbReference>
<reference evidence="7" key="1">
    <citation type="submission" date="2020-11" db="EMBL/GenBank/DDBJ databases">
        <authorList>
            <person name="Tran Van P."/>
        </authorList>
    </citation>
    <scope>NUCLEOTIDE SEQUENCE</scope>
</reference>
<evidence type="ECO:0000256" key="3">
    <source>
        <dbReference type="ARBA" id="ARBA00023161"/>
    </source>
</evidence>
<sequence>MVVENGLKASDEVSRSSRHGVAARRTQTAVKTKVVIRRLPHSMSEAEFLDAVGPLGPHDYFYFVEGSSKQGPFGYARAYINFVDINDLAEFGQKFDNYVFVDASGTEYPAVVEYAPSQRIPRKQPRPVAGGATVGGETEKPGKAKSEVVGTYESDPMFQAFLEKLNAEPETIPLPTPEDLLAEIEARDKELKASNGVPIVITPLIERVMELQAEKGRWRDEKREERKRKEQEKKRLREEERRRKTKDHHPHSHRDREKTDTGHGKSVSSRVRHNSRDADEPRRPPPRNNANKPALRKNKLEEKRSDESIPSIKLLRKPSVAVDGEEDGSYDGGNSQQPSSKRTANSSSSSSLTSVKRDDEREERMVVKSAVFSSKTGKRSSTKSYRFDDGGDQPSSAATGKQRRSRDPDEPGGKSEKDEDSKARREREKRRNRDRPAMEIYRPPPRRSGQSDAAAEPDGEQHERPPREHSPEDGARGSKPVQKSMTFRRNHE</sequence>
<dbReference type="GO" id="GO:0005730">
    <property type="term" value="C:nucleolus"/>
    <property type="evidence" value="ECO:0007669"/>
    <property type="project" value="TreeGrafter"/>
</dbReference>
<comment type="subcellular location">
    <subcellularLocation>
        <location evidence="1">Nucleus</location>
    </subcellularLocation>
</comment>
<dbReference type="CDD" id="cd12455">
    <property type="entry name" value="RRM_like_Smg4_UPF3"/>
    <property type="match status" value="1"/>
</dbReference>
<dbReference type="SUPFAM" id="SSF54928">
    <property type="entry name" value="RNA-binding domain, RBD"/>
    <property type="match status" value="1"/>
</dbReference>
<keyword evidence="8" id="KW-1185">Reference proteome</keyword>
<evidence type="ECO:0000256" key="1">
    <source>
        <dbReference type="ARBA" id="ARBA00004123"/>
    </source>
</evidence>
<feature type="compositionally biased region" description="Basic and acidic residues" evidence="5">
    <location>
        <begin position="274"/>
        <end position="283"/>
    </location>
</feature>
<feature type="region of interest" description="Disordered" evidence="5">
    <location>
        <begin position="1"/>
        <end position="22"/>
    </location>
</feature>
<feature type="compositionally biased region" description="Basic and acidic residues" evidence="5">
    <location>
        <begin position="355"/>
        <end position="366"/>
    </location>
</feature>
<feature type="compositionally biased region" description="Basic and acidic residues" evidence="5">
    <location>
        <begin position="254"/>
        <end position="263"/>
    </location>
</feature>
<dbReference type="GO" id="GO:0045727">
    <property type="term" value="P:positive regulation of translation"/>
    <property type="evidence" value="ECO:0007669"/>
    <property type="project" value="TreeGrafter"/>
</dbReference>
<organism evidence="7">
    <name type="scientific">Notodromas monacha</name>
    <dbReference type="NCBI Taxonomy" id="399045"/>
    <lineage>
        <taxon>Eukaryota</taxon>
        <taxon>Metazoa</taxon>
        <taxon>Ecdysozoa</taxon>
        <taxon>Arthropoda</taxon>
        <taxon>Crustacea</taxon>
        <taxon>Oligostraca</taxon>
        <taxon>Ostracoda</taxon>
        <taxon>Podocopa</taxon>
        <taxon>Podocopida</taxon>
        <taxon>Cypridocopina</taxon>
        <taxon>Cypridoidea</taxon>
        <taxon>Cyprididae</taxon>
        <taxon>Notodromas</taxon>
    </lineage>
</organism>
<dbReference type="GO" id="GO:0000184">
    <property type="term" value="P:nuclear-transcribed mRNA catabolic process, nonsense-mediated decay"/>
    <property type="evidence" value="ECO:0007669"/>
    <property type="project" value="UniProtKB-KW"/>
</dbReference>
<dbReference type="InterPro" id="IPR005120">
    <property type="entry name" value="UPF3_dom"/>
</dbReference>
<keyword evidence="3" id="KW-0866">Nonsense-mediated mRNA decay</keyword>
<protein>
    <recommendedName>
        <fullName evidence="6">UPF3 domain-containing protein</fullName>
    </recommendedName>
</protein>
<comment type="similarity">
    <text evidence="2">Belongs to the RENT3 family.</text>
</comment>
<feature type="region of interest" description="Disordered" evidence="5">
    <location>
        <begin position="121"/>
        <end position="145"/>
    </location>
</feature>
<evidence type="ECO:0000259" key="6">
    <source>
        <dbReference type="Pfam" id="PF03467"/>
    </source>
</evidence>
<evidence type="ECO:0000256" key="2">
    <source>
        <dbReference type="ARBA" id="ARBA00005991"/>
    </source>
</evidence>
<evidence type="ECO:0000256" key="5">
    <source>
        <dbReference type="SAM" id="MobiDB-lite"/>
    </source>
</evidence>
<feature type="region of interest" description="Disordered" evidence="5">
    <location>
        <begin position="211"/>
        <end position="492"/>
    </location>
</feature>
<dbReference type="InterPro" id="IPR039722">
    <property type="entry name" value="Upf3"/>
</dbReference>
<dbReference type="EMBL" id="CAJPEX010002578">
    <property type="protein sequence ID" value="CAG0921196.1"/>
    <property type="molecule type" value="Genomic_DNA"/>
</dbReference>
<evidence type="ECO:0000313" key="8">
    <source>
        <dbReference type="Proteomes" id="UP000678499"/>
    </source>
</evidence>
<evidence type="ECO:0000256" key="4">
    <source>
        <dbReference type="ARBA" id="ARBA00023242"/>
    </source>
</evidence>
<accession>A0A7R9GH81</accession>
<proteinExistence type="inferred from homology"/>
<dbReference type="GO" id="GO:0003729">
    <property type="term" value="F:mRNA binding"/>
    <property type="evidence" value="ECO:0007669"/>
    <property type="project" value="TreeGrafter"/>
</dbReference>
<dbReference type="EMBL" id="OA884615">
    <property type="protein sequence ID" value="CAD7281044.1"/>
    <property type="molecule type" value="Genomic_DNA"/>
</dbReference>
<feature type="compositionally biased region" description="Basic and acidic residues" evidence="5">
    <location>
        <begin position="459"/>
        <end position="476"/>
    </location>
</feature>
<dbReference type="InterPro" id="IPR012677">
    <property type="entry name" value="Nucleotide-bd_a/b_plait_sf"/>
</dbReference>
<dbReference type="Proteomes" id="UP000678499">
    <property type="component" value="Unassembled WGS sequence"/>
</dbReference>
<feature type="compositionally biased region" description="Basic and acidic residues" evidence="5">
    <location>
        <begin position="405"/>
        <end position="437"/>
    </location>
</feature>
<keyword evidence="4" id="KW-0539">Nucleus</keyword>
<feature type="domain" description="UPF3" evidence="6">
    <location>
        <begin position="31"/>
        <end position="210"/>
    </location>
</feature>
<dbReference type="PANTHER" id="PTHR13112:SF0">
    <property type="entry name" value="FI21285P1"/>
    <property type="match status" value="1"/>
</dbReference>
<feature type="compositionally biased region" description="Basic and acidic residues" evidence="5">
    <location>
        <begin position="211"/>
        <end position="242"/>
    </location>
</feature>
<dbReference type="GO" id="GO:0005737">
    <property type="term" value="C:cytoplasm"/>
    <property type="evidence" value="ECO:0007669"/>
    <property type="project" value="TreeGrafter"/>
</dbReference>
<dbReference type="PANTHER" id="PTHR13112">
    <property type="entry name" value="UPF3 REGULATOR OF NONSENSE TRANSCRIPTS-LIKE PROTEIN"/>
    <property type="match status" value="1"/>
</dbReference>
<feature type="compositionally biased region" description="Low complexity" evidence="5">
    <location>
        <begin position="339"/>
        <end position="354"/>
    </location>
</feature>
<dbReference type="Gene3D" id="3.30.70.330">
    <property type="match status" value="1"/>
</dbReference>
<name>A0A7R9GH81_9CRUS</name>
<feature type="compositionally biased region" description="Basic residues" evidence="5">
    <location>
        <begin position="243"/>
        <end position="253"/>
    </location>
</feature>
<dbReference type="InterPro" id="IPR035979">
    <property type="entry name" value="RBD_domain_sf"/>
</dbReference>
<dbReference type="OrthoDB" id="18087at2759"/>
<evidence type="ECO:0000313" key="7">
    <source>
        <dbReference type="EMBL" id="CAD7281044.1"/>
    </source>
</evidence>
<feature type="compositionally biased region" description="Basic and acidic residues" evidence="5">
    <location>
        <begin position="298"/>
        <end position="307"/>
    </location>
</feature>
<dbReference type="AlphaFoldDB" id="A0A7R9GH81"/>
<gene>
    <name evidence="7" type="ORF">NMOB1V02_LOCUS8698</name>
</gene>